<dbReference type="AlphaFoldDB" id="A0ABD1T1A9"/>
<evidence type="ECO:0000313" key="2">
    <source>
        <dbReference type="Proteomes" id="UP001604336"/>
    </source>
</evidence>
<comment type="caution">
    <text evidence="1">The sequence shown here is derived from an EMBL/GenBank/DDBJ whole genome shotgun (WGS) entry which is preliminary data.</text>
</comment>
<keyword evidence="2" id="KW-1185">Reference proteome</keyword>
<name>A0ABD1T1A9_9LAMI</name>
<dbReference type="EMBL" id="JBFOLK010000006">
    <property type="protein sequence ID" value="KAL2506426.1"/>
    <property type="molecule type" value="Genomic_DNA"/>
</dbReference>
<sequence>MVSVQPFGLIEKLLPLSLLISEKGQTASFEEAVRQVMLSTNFGGPHKRLSPESFYTNSWPECFCQTSAVNPADKCPPDNVLDILDSQLATERIDDSESIASNLTSDVNK</sequence>
<organism evidence="1 2">
    <name type="scientific">Abeliophyllum distichum</name>
    <dbReference type="NCBI Taxonomy" id="126358"/>
    <lineage>
        <taxon>Eukaryota</taxon>
        <taxon>Viridiplantae</taxon>
        <taxon>Streptophyta</taxon>
        <taxon>Embryophyta</taxon>
        <taxon>Tracheophyta</taxon>
        <taxon>Spermatophyta</taxon>
        <taxon>Magnoliopsida</taxon>
        <taxon>eudicotyledons</taxon>
        <taxon>Gunneridae</taxon>
        <taxon>Pentapetalae</taxon>
        <taxon>asterids</taxon>
        <taxon>lamiids</taxon>
        <taxon>Lamiales</taxon>
        <taxon>Oleaceae</taxon>
        <taxon>Forsythieae</taxon>
        <taxon>Abeliophyllum</taxon>
    </lineage>
</organism>
<reference evidence="2" key="1">
    <citation type="submission" date="2024-07" db="EMBL/GenBank/DDBJ databases">
        <title>Two chromosome-level genome assemblies of Korean endemic species Abeliophyllum distichum and Forsythia ovata (Oleaceae).</title>
        <authorList>
            <person name="Jang H."/>
        </authorList>
    </citation>
    <scope>NUCLEOTIDE SEQUENCE [LARGE SCALE GENOMIC DNA]</scope>
</reference>
<evidence type="ECO:0000313" key="1">
    <source>
        <dbReference type="EMBL" id="KAL2506426.1"/>
    </source>
</evidence>
<dbReference type="Proteomes" id="UP001604336">
    <property type="component" value="Unassembled WGS sequence"/>
</dbReference>
<protein>
    <submittedName>
        <fullName evidence="1">Uncharacterized protein</fullName>
    </submittedName>
</protein>
<proteinExistence type="predicted"/>
<accession>A0ABD1T1A9</accession>
<gene>
    <name evidence="1" type="ORF">Adt_22047</name>
</gene>